<organism evidence="3 4">
    <name type="scientific">Falsiroseomonas tokyonensis</name>
    <dbReference type="NCBI Taxonomy" id="430521"/>
    <lineage>
        <taxon>Bacteria</taxon>
        <taxon>Pseudomonadati</taxon>
        <taxon>Pseudomonadota</taxon>
        <taxon>Alphaproteobacteria</taxon>
        <taxon>Acetobacterales</taxon>
        <taxon>Roseomonadaceae</taxon>
        <taxon>Falsiroseomonas</taxon>
    </lineage>
</organism>
<proteinExistence type="predicted"/>
<protein>
    <recommendedName>
        <fullName evidence="5">DUF4148 domain-containing protein</fullName>
    </recommendedName>
</protein>
<evidence type="ECO:0000313" key="3">
    <source>
        <dbReference type="EMBL" id="MFC2998638.1"/>
    </source>
</evidence>
<accession>A0ABV7BQ34</accession>
<reference evidence="4" key="1">
    <citation type="journal article" date="2019" name="Int. J. Syst. Evol. Microbiol.">
        <title>The Global Catalogue of Microorganisms (GCM) 10K type strain sequencing project: providing services to taxonomists for standard genome sequencing and annotation.</title>
        <authorList>
            <consortium name="The Broad Institute Genomics Platform"/>
            <consortium name="The Broad Institute Genome Sequencing Center for Infectious Disease"/>
            <person name="Wu L."/>
            <person name="Ma J."/>
        </authorList>
    </citation>
    <scope>NUCLEOTIDE SEQUENCE [LARGE SCALE GENOMIC DNA]</scope>
    <source>
        <strain evidence="4">CGMCC 1.16855</strain>
    </source>
</reference>
<comment type="caution">
    <text evidence="3">The sequence shown here is derived from an EMBL/GenBank/DDBJ whole genome shotgun (WGS) entry which is preliminary data.</text>
</comment>
<name>A0ABV7BQ34_9PROT</name>
<feature type="chain" id="PRO_5046909496" description="DUF4148 domain-containing protein" evidence="2">
    <location>
        <begin position="30"/>
        <end position="108"/>
    </location>
</feature>
<keyword evidence="4" id="KW-1185">Reference proteome</keyword>
<feature type="region of interest" description="Disordered" evidence="1">
    <location>
        <begin position="81"/>
        <end position="108"/>
    </location>
</feature>
<gene>
    <name evidence="3" type="ORF">ACFOD3_01970</name>
</gene>
<evidence type="ECO:0008006" key="5">
    <source>
        <dbReference type="Google" id="ProtNLM"/>
    </source>
</evidence>
<dbReference type="RefSeq" id="WP_216834101.1">
    <property type="nucleotide sequence ID" value="NZ_JAFNJS010000001.1"/>
</dbReference>
<evidence type="ECO:0000313" key="4">
    <source>
        <dbReference type="Proteomes" id="UP001595420"/>
    </source>
</evidence>
<evidence type="ECO:0000256" key="1">
    <source>
        <dbReference type="SAM" id="MobiDB-lite"/>
    </source>
</evidence>
<feature type="signal peptide" evidence="2">
    <location>
        <begin position="1"/>
        <end position="29"/>
    </location>
</feature>
<dbReference type="Proteomes" id="UP001595420">
    <property type="component" value="Unassembled WGS sequence"/>
</dbReference>
<keyword evidence="2" id="KW-0732">Signal</keyword>
<dbReference type="EMBL" id="JBHRSB010000001">
    <property type="protein sequence ID" value="MFC2998638.1"/>
    <property type="molecule type" value="Genomic_DNA"/>
</dbReference>
<evidence type="ECO:0000256" key="2">
    <source>
        <dbReference type="SAM" id="SignalP"/>
    </source>
</evidence>
<sequence>MPTSSAQAVLRRLVLALGVGSLLTAPSFAQPGNAEATESWQRQQPTVERTRRLAREEGVAASPQERREQLRDLNAIARELLPPDPVLPAPGLRSPGSGGRPAIDTPVR</sequence>